<dbReference type="InterPro" id="IPR011251">
    <property type="entry name" value="Luciferase-like_dom"/>
</dbReference>
<name>A0ABU2JHH0_9ACTN</name>
<comment type="caution">
    <text evidence="2">The sequence shown here is derived from an EMBL/GenBank/DDBJ whole genome shotgun (WGS) entry which is preliminary data.</text>
</comment>
<dbReference type="Pfam" id="PF00296">
    <property type="entry name" value="Bac_luciferase"/>
    <property type="match status" value="1"/>
</dbReference>
<evidence type="ECO:0000259" key="1">
    <source>
        <dbReference type="Pfam" id="PF00296"/>
    </source>
</evidence>
<reference evidence="3" key="1">
    <citation type="submission" date="2023-07" db="EMBL/GenBank/DDBJ databases">
        <title>30 novel species of actinomycetes from the DSMZ collection.</title>
        <authorList>
            <person name="Nouioui I."/>
        </authorList>
    </citation>
    <scope>NUCLEOTIDE SEQUENCE [LARGE SCALE GENOMIC DNA]</scope>
    <source>
        <strain evidence="3">DSM 44399</strain>
    </source>
</reference>
<dbReference type="SUPFAM" id="SSF51679">
    <property type="entry name" value="Bacterial luciferase-like"/>
    <property type="match status" value="1"/>
</dbReference>
<feature type="domain" description="Luciferase-like" evidence="1">
    <location>
        <begin position="14"/>
        <end position="309"/>
    </location>
</feature>
<dbReference type="RefSeq" id="WP_311425568.1">
    <property type="nucleotide sequence ID" value="NZ_JAVREH010000107.1"/>
</dbReference>
<proteinExistence type="predicted"/>
<dbReference type="PANTHER" id="PTHR43244:SF2">
    <property type="entry name" value="CONSERVED HYPOTHETICAL ALANINE AND PROLINE-RICH PROTEIN"/>
    <property type="match status" value="1"/>
</dbReference>
<dbReference type="Proteomes" id="UP001183176">
    <property type="component" value="Unassembled WGS sequence"/>
</dbReference>
<protein>
    <submittedName>
        <fullName evidence="2">LLM class flavin-dependent oxidoreductase</fullName>
    </submittedName>
</protein>
<dbReference type="Gene3D" id="3.20.20.30">
    <property type="entry name" value="Luciferase-like domain"/>
    <property type="match status" value="1"/>
</dbReference>
<dbReference type="InterPro" id="IPR050564">
    <property type="entry name" value="F420-G6PD/mer"/>
</dbReference>
<gene>
    <name evidence="2" type="ORF">RM423_24045</name>
</gene>
<organism evidence="2 3">
    <name type="scientific">Jatrophihabitans lederbergiae</name>
    <dbReference type="NCBI Taxonomy" id="3075547"/>
    <lineage>
        <taxon>Bacteria</taxon>
        <taxon>Bacillati</taxon>
        <taxon>Actinomycetota</taxon>
        <taxon>Actinomycetes</taxon>
        <taxon>Jatrophihabitantales</taxon>
        <taxon>Jatrophihabitantaceae</taxon>
        <taxon>Jatrophihabitans</taxon>
    </lineage>
</organism>
<sequence>MKTRPGVAVQSGSAPLAAHLAVEAERRGLPSFYTSEFYDRSAVVTLAAAAAVTSRIRLGAAIAWALGRTPVTVATDFRSLAELAPGRLRLGLGTGNPQVIADWHGVDGARPAARLAELVPLIRKIWDVGSAAVDHDGEFYRCKIPADPVLQPWPVLEDRATGDSRPRILLAGGRAPMIRAAGAVADGLIGLPLCSPGFLEQVVRPTLADAASRAGRAQPVPITGMAICAVGENSTQTRAFAAMQVAVFAVRSSAAPLIAFHGFEAEVAGIREAFQRRDLPAVASAVSDRMLDLLAVYGTPEEALERFSATFDGIYDEPLLFTAGKGMPEGAFQDSVLAACEAFRA</sequence>
<evidence type="ECO:0000313" key="3">
    <source>
        <dbReference type="Proteomes" id="UP001183176"/>
    </source>
</evidence>
<accession>A0ABU2JHH0</accession>
<evidence type="ECO:0000313" key="2">
    <source>
        <dbReference type="EMBL" id="MDT0264431.1"/>
    </source>
</evidence>
<dbReference type="InterPro" id="IPR036661">
    <property type="entry name" value="Luciferase-like_sf"/>
</dbReference>
<keyword evidence="3" id="KW-1185">Reference proteome</keyword>
<dbReference type="EMBL" id="JAVREH010000107">
    <property type="protein sequence ID" value="MDT0264431.1"/>
    <property type="molecule type" value="Genomic_DNA"/>
</dbReference>
<dbReference type="PANTHER" id="PTHR43244">
    <property type="match status" value="1"/>
</dbReference>
<dbReference type="CDD" id="cd01097">
    <property type="entry name" value="Tetrahydromethanopterin_reductase"/>
    <property type="match status" value="1"/>
</dbReference>